<reference evidence="1 2" key="1">
    <citation type="submission" date="2017-01" db="EMBL/GenBank/DDBJ databases">
        <authorList>
            <person name="Varghese N."/>
            <person name="Submissions S."/>
        </authorList>
    </citation>
    <scope>NUCLEOTIDE SEQUENCE [LARGE SCALE GENOMIC DNA]</scope>
    <source>
        <strain evidence="1 2">RUG2-6</strain>
    </source>
</reference>
<organism evidence="1 2">
    <name type="scientific">Peribacillus simplex</name>
    <dbReference type="NCBI Taxonomy" id="1478"/>
    <lineage>
        <taxon>Bacteria</taxon>
        <taxon>Bacillati</taxon>
        <taxon>Bacillota</taxon>
        <taxon>Bacilli</taxon>
        <taxon>Bacillales</taxon>
        <taxon>Bacillaceae</taxon>
        <taxon>Peribacillus</taxon>
    </lineage>
</organism>
<proteinExistence type="predicted"/>
<protein>
    <submittedName>
        <fullName evidence="1">Uncharacterized protein</fullName>
    </submittedName>
</protein>
<gene>
    <name evidence="1" type="ORF">SAMN05878482_110110</name>
</gene>
<dbReference type="RefSeq" id="WP_076372066.1">
    <property type="nucleotide sequence ID" value="NZ_FTMX01000010.1"/>
</dbReference>
<evidence type="ECO:0000313" key="1">
    <source>
        <dbReference type="EMBL" id="SIS04624.1"/>
    </source>
</evidence>
<dbReference type="Proteomes" id="UP000185829">
    <property type="component" value="Unassembled WGS sequence"/>
</dbReference>
<sequence>MKSLSLSSKTFKILEKVMHQYMQELGAPLATEQDINYAKTIYESLTDEEKRAAALQVGKQGASQLAERPITDFIVPFF</sequence>
<comment type="caution">
    <text evidence="1">The sequence shown here is derived from an EMBL/GenBank/DDBJ whole genome shotgun (WGS) entry which is preliminary data.</text>
</comment>
<dbReference type="AlphaFoldDB" id="A0A9X8RDZ4"/>
<name>A0A9X8RDZ4_9BACI</name>
<evidence type="ECO:0000313" key="2">
    <source>
        <dbReference type="Proteomes" id="UP000185829"/>
    </source>
</evidence>
<accession>A0A9X8RDZ4</accession>
<dbReference type="EMBL" id="FTMX01000010">
    <property type="protein sequence ID" value="SIS04624.1"/>
    <property type="molecule type" value="Genomic_DNA"/>
</dbReference>